<evidence type="ECO:0000256" key="1">
    <source>
        <dbReference type="SAM" id="Phobius"/>
    </source>
</evidence>
<dbReference type="InterPro" id="IPR007136">
    <property type="entry name" value="DUF347"/>
</dbReference>
<evidence type="ECO:0000313" key="3">
    <source>
        <dbReference type="Proteomes" id="UP001595711"/>
    </source>
</evidence>
<keyword evidence="1" id="KW-1133">Transmembrane helix</keyword>
<sequence>MKPQPSSISAFDHAPAANKVAQVTLAFWIMKICATTVGETGGDLLSMTLNVGYAASSIILVSFFIVALIAQLKSKSFHPLLFWAVILATSTAGTTISDFMDRSLGLGYAIGSSILIMLLVLVLAVWRLSTGSLSVRHIQDPKTEVLYWMAILVSNTLGTALGDYLADSSGLGYGLSNLVISGAILLILLAYLVTPFSRTGLFWGAFVLTRPFGATMGDLLTKSPDHGGMGFGTTGATAILLAILIVVMLVHGRAGRREKAPRVSEQFEGTAD</sequence>
<feature type="transmembrane region" description="Helical" evidence="1">
    <location>
        <begin position="171"/>
        <end position="193"/>
    </location>
</feature>
<feature type="transmembrane region" description="Helical" evidence="1">
    <location>
        <begin position="51"/>
        <end position="69"/>
    </location>
</feature>
<accession>A0ABV7VA37</accession>
<evidence type="ECO:0000313" key="2">
    <source>
        <dbReference type="EMBL" id="MFC3674035.1"/>
    </source>
</evidence>
<feature type="transmembrane region" description="Helical" evidence="1">
    <location>
        <begin position="81"/>
        <end position="100"/>
    </location>
</feature>
<reference evidence="3" key="1">
    <citation type="journal article" date="2019" name="Int. J. Syst. Evol. Microbiol.">
        <title>The Global Catalogue of Microorganisms (GCM) 10K type strain sequencing project: providing services to taxonomists for standard genome sequencing and annotation.</title>
        <authorList>
            <consortium name="The Broad Institute Genomics Platform"/>
            <consortium name="The Broad Institute Genome Sequencing Center for Infectious Disease"/>
            <person name="Wu L."/>
            <person name="Ma J."/>
        </authorList>
    </citation>
    <scope>NUCLEOTIDE SEQUENCE [LARGE SCALE GENOMIC DNA]</scope>
    <source>
        <strain evidence="3">KCTC 42182</strain>
    </source>
</reference>
<name>A0ABV7VA37_9PROT</name>
<dbReference type="RefSeq" id="WP_379720243.1">
    <property type="nucleotide sequence ID" value="NZ_JBHRYJ010000001.1"/>
</dbReference>
<dbReference type="Pfam" id="PF03988">
    <property type="entry name" value="DUF347"/>
    <property type="match status" value="4"/>
</dbReference>
<feature type="transmembrane region" description="Helical" evidence="1">
    <location>
        <begin position="106"/>
        <end position="126"/>
    </location>
</feature>
<keyword evidence="1" id="KW-0472">Membrane</keyword>
<feature type="transmembrane region" description="Helical" evidence="1">
    <location>
        <begin position="229"/>
        <end position="250"/>
    </location>
</feature>
<feature type="transmembrane region" description="Helical" evidence="1">
    <location>
        <begin position="146"/>
        <end position="165"/>
    </location>
</feature>
<dbReference type="Proteomes" id="UP001595711">
    <property type="component" value="Unassembled WGS sequence"/>
</dbReference>
<dbReference type="EMBL" id="JBHRYJ010000001">
    <property type="protein sequence ID" value="MFC3674035.1"/>
    <property type="molecule type" value="Genomic_DNA"/>
</dbReference>
<proteinExistence type="predicted"/>
<gene>
    <name evidence="2" type="ORF">ACFOOQ_00670</name>
</gene>
<protein>
    <recommendedName>
        <fullName evidence="4">Membrane-anchored protein</fullName>
    </recommendedName>
</protein>
<comment type="caution">
    <text evidence="2">The sequence shown here is derived from an EMBL/GenBank/DDBJ whole genome shotgun (WGS) entry which is preliminary data.</text>
</comment>
<keyword evidence="1" id="KW-0812">Transmembrane</keyword>
<keyword evidence="3" id="KW-1185">Reference proteome</keyword>
<organism evidence="2 3">
    <name type="scientific">Ferrovibrio xuzhouensis</name>
    <dbReference type="NCBI Taxonomy" id="1576914"/>
    <lineage>
        <taxon>Bacteria</taxon>
        <taxon>Pseudomonadati</taxon>
        <taxon>Pseudomonadota</taxon>
        <taxon>Alphaproteobacteria</taxon>
        <taxon>Rhodospirillales</taxon>
        <taxon>Rhodospirillaceae</taxon>
        <taxon>Ferrovibrio</taxon>
    </lineage>
</organism>
<evidence type="ECO:0008006" key="4">
    <source>
        <dbReference type="Google" id="ProtNLM"/>
    </source>
</evidence>